<evidence type="ECO:0000256" key="6">
    <source>
        <dbReference type="SAM" id="Phobius"/>
    </source>
</evidence>
<gene>
    <name evidence="3" type="primary">rlpA</name>
    <name evidence="8" type="ordered locus">Tmar_0023</name>
</gene>
<feature type="domain" description="RlpA-like protein double-psi beta-barrel" evidence="7">
    <location>
        <begin position="85"/>
        <end position="168"/>
    </location>
</feature>
<evidence type="ECO:0000256" key="2">
    <source>
        <dbReference type="ARBA" id="ARBA00023316"/>
    </source>
</evidence>
<dbReference type="PANTHER" id="PTHR34183">
    <property type="entry name" value="ENDOLYTIC PEPTIDOGLYCAN TRANSGLYCOSYLASE RLPA"/>
    <property type="match status" value="1"/>
</dbReference>
<dbReference type="PANTHER" id="PTHR34183:SF8">
    <property type="entry name" value="ENDOLYTIC PEPTIDOGLYCAN TRANSGLYCOSYLASE RLPA-RELATED"/>
    <property type="match status" value="1"/>
</dbReference>
<dbReference type="GO" id="GO:0071555">
    <property type="term" value="P:cell wall organization"/>
    <property type="evidence" value="ECO:0007669"/>
    <property type="project" value="UniProtKB-KW"/>
</dbReference>
<reference evidence="9" key="2">
    <citation type="journal article" date="2010" name="Stand. Genomic Sci.">
        <title>Complete genome sequence of Thermaerobacter marianensis type strain (7p75aT).</title>
        <authorList>
            <person name="Han C."/>
            <person name="Gu W."/>
            <person name="Zhang X."/>
            <person name="Lapidus A."/>
            <person name="Nolan M."/>
            <person name="Copeland A."/>
            <person name="Lucas S."/>
            <person name="Glavina Del Rio T."/>
            <person name="Tice H."/>
            <person name="Cheng J."/>
            <person name="Tapia R."/>
            <person name="Goodwin L."/>
            <person name="Pitluck S."/>
            <person name="Pagani I."/>
            <person name="Ivanova N."/>
            <person name="Mavromatis K."/>
            <person name="Mikhailova N."/>
            <person name="Pati A."/>
            <person name="Chen A."/>
            <person name="Palaniappan K."/>
            <person name="Land M."/>
            <person name="Hauser L."/>
            <person name="Chang Y."/>
            <person name="Jeffries C."/>
            <person name="Schneider S."/>
            <person name="Rohde M."/>
            <person name="Goker M."/>
            <person name="Pukall R."/>
            <person name="Woyke T."/>
            <person name="Bristow J."/>
            <person name="Eisen J."/>
            <person name="Markowitz V."/>
            <person name="Hugenholtz P."/>
            <person name="Kyrpides N."/>
            <person name="Klenk H."/>
            <person name="Detter J."/>
        </authorList>
    </citation>
    <scope>NUCLEOTIDE SEQUENCE [LARGE SCALE GENOMIC DNA]</scope>
    <source>
        <strain evidence="9">ATCC 700841 / DSM 12885 / JCM 10246 / 7p75a</strain>
    </source>
</reference>
<comment type="similarity">
    <text evidence="3 4">Belongs to the RlpA family.</text>
</comment>
<dbReference type="KEGG" id="tmr:Tmar_0023"/>
<keyword evidence="6" id="KW-1133">Transmembrane helix</keyword>
<dbReference type="Gene3D" id="2.40.40.10">
    <property type="entry name" value="RlpA-like domain"/>
    <property type="match status" value="1"/>
</dbReference>
<evidence type="ECO:0000256" key="5">
    <source>
        <dbReference type="SAM" id="MobiDB-lite"/>
    </source>
</evidence>
<feature type="region of interest" description="Disordered" evidence="5">
    <location>
        <begin position="41"/>
        <end position="76"/>
    </location>
</feature>
<keyword evidence="8" id="KW-0449">Lipoprotein</keyword>
<dbReference type="InterPro" id="IPR034718">
    <property type="entry name" value="RlpA"/>
</dbReference>
<dbReference type="HAMAP" id="MF_02071">
    <property type="entry name" value="RlpA"/>
    <property type="match status" value="1"/>
</dbReference>
<sequence length="174" mass="18843">MWDEWPPDRQLRWMIWLWIAALWAAVIATAVFGERALGTTGHGPADADQASAAQEPAIDPAPPADRSVSRRHARTASAGEWQTWTASWYGEESGSVTASGERFDPQAMTAAHRTLPFGTRLEVCYGGRCVVVRVNDRGPYVPGRDLDLSRGAAEALGMTEAGVAPVQVRIVGEE</sequence>
<dbReference type="GO" id="GO:0000270">
    <property type="term" value="P:peptidoglycan metabolic process"/>
    <property type="evidence" value="ECO:0007669"/>
    <property type="project" value="UniProtKB-UniRule"/>
</dbReference>
<dbReference type="CDD" id="cd22268">
    <property type="entry name" value="DPBB_RlpA-like"/>
    <property type="match status" value="1"/>
</dbReference>
<evidence type="ECO:0000256" key="3">
    <source>
        <dbReference type="HAMAP-Rule" id="MF_02071"/>
    </source>
</evidence>
<protein>
    <recommendedName>
        <fullName evidence="3">Probable endolytic peptidoglycan transglycosylase RlpA</fullName>
        <ecNumber evidence="3">4.2.2.-</ecNumber>
    </recommendedName>
</protein>
<dbReference type="EC" id="4.2.2.-" evidence="3"/>
<evidence type="ECO:0000256" key="1">
    <source>
        <dbReference type="ARBA" id="ARBA00023239"/>
    </source>
</evidence>
<organism evidence="8 9">
    <name type="scientific">Thermaerobacter marianensis (strain ATCC 700841 / DSM 12885 / JCM 10246 / 7p75a)</name>
    <dbReference type="NCBI Taxonomy" id="644966"/>
    <lineage>
        <taxon>Bacteria</taxon>
        <taxon>Bacillati</taxon>
        <taxon>Bacillota</taxon>
        <taxon>Clostridia</taxon>
        <taxon>Eubacteriales</taxon>
        <taxon>Clostridiales Family XVII. Incertae Sedis</taxon>
        <taxon>Thermaerobacter</taxon>
    </lineage>
</organism>
<evidence type="ECO:0000256" key="4">
    <source>
        <dbReference type="RuleBase" id="RU003495"/>
    </source>
</evidence>
<reference evidence="8 9" key="1">
    <citation type="journal article" date="2010" name="Stand. Genomic Sci.">
        <title>Complete genome sequence of Thermaerobacter marianensis type strain (7p75a).</title>
        <authorList>
            <person name="Han C."/>
            <person name="Gu W."/>
            <person name="Zhang X."/>
            <person name="Lapidus A."/>
            <person name="Nolan M."/>
            <person name="Copeland A."/>
            <person name="Lucas S."/>
            <person name="Del Rio T.G."/>
            <person name="Tice H."/>
            <person name="Cheng J.F."/>
            <person name="Tapia R."/>
            <person name="Goodwin L."/>
            <person name="Pitluck S."/>
            <person name="Pagani I."/>
            <person name="Ivanova N."/>
            <person name="Mavromatis K."/>
            <person name="Mikhailova N."/>
            <person name="Pati A."/>
            <person name="Chen A."/>
            <person name="Palaniappan K."/>
            <person name="Land M."/>
            <person name="Hauser L."/>
            <person name="Chang Y.J."/>
            <person name="Jeffries C.D."/>
            <person name="Schneider S."/>
            <person name="Rohde M."/>
            <person name="Goker M."/>
            <person name="Pukall R."/>
            <person name="Woyke T."/>
            <person name="Bristow J."/>
            <person name="Eisen J.A."/>
            <person name="Markowitz V."/>
            <person name="Hugenholtz P."/>
            <person name="Kyrpides N.C."/>
            <person name="Klenk H.P."/>
            <person name="Detter J.C."/>
        </authorList>
    </citation>
    <scope>NUCLEOTIDE SEQUENCE [LARGE SCALE GENOMIC DNA]</scope>
    <source>
        <strain evidence="9">ATCC 700841 / DSM 12885 / JCM 10246 / 7p75a</strain>
    </source>
</reference>
<keyword evidence="6" id="KW-0472">Membrane</keyword>
<evidence type="ECO:0000313" key="9">
    <source>
        <dbReference type="Proteomes" id="UP000008915"/>
    </source>
</evidence>
<proteinExistence type="inferred from homology"/>
<feature type="transmembrane region" description="Helical" evidence="6">
    <location>
        <begin position="13"/>
        <end position="32"/>
    </location>
</feature>
<dbReference type="GO" id="GO:0008932">
    <property type="term" value="F:lytic endotransglycosylase activity"/>
    <property type="evidence" value="ECO:0007669"/>
    <property type="project" value="UniProtKB-UniRule"/>
</dbReference>
<evidence type="ECO:0000313" key="8">
    <source>
        <dbReference type="EMBL" id="ADU50148.1"/>
    </source>
</evidence>
<keyword evidence="6" id="KW-0812">Transmembrane</keyword>
<name>E6SKG1_THEM7</name>
<dbReference type="NCBIfam" id="TIGR00413">
    <property type="entry name" value="rlpA"/>
    <property type="match status" value="1"/>
</dbReference>
<keyword evidence="9" id="KW-1185">Reference proteome</keyword>
<keyword evidence="1 3" id="KW-0456">Lyase</keyword>
<comment type="function">
    <text evidence="3">Lytic transglycosylase with a strong preference for naked glycan strands that lack stem peptides.</text>
</comment>
<dbReference type="Pfam" id="PF03330">
    <property type="entry name" value="DPBB_1"/>
    <property type="match status" value="1"/>
</dbReference>
<evidence type="ECO:0000259" key="7">
    <source>
        <dbReference type="Pfam" id="PF03330"/>
    </source>
</evidence>
<dbReference type="InterPro" id="IPR012997">
    <property type="entry name" value="RplA"/>
</dbReference>
<dbReference type="RefSeq" id="WP_013494454.1">
    <property type="nucleotide sequence ID" value="NC_014831.1"/>
</dbReference>
<dbReference type="eggNOG" id="COG0797">
    <property type="taxonomic scope" value="Bacteria"/>
</dbReference>
<dbReference type="Proteomes" id="UP000008915">
    <property type="component" value="Chromosome"/>
</dbReference>
<dbReference type="HOGENOM" id="CLU_042923_6_4_9"/>
<dbReference type="EMBL" id="CP002344">
    <property type="protein sequence ID" value="ADU50148.1"/>
    <property type="molecule type" value="Genomic_DNA"/>
</dbReference>
<keyword evidence="2 3" id="KW-0961">Cell wall biogenesis/degradation</keyword>
<dbReference type="SUPFAM" id="SSF50685">
    <property type="entry name" value="Barwin-like endoglucanases"/>
    <property type="match status" value="1"/>
</dbReference>
<dbReference type="AlphaFoldDB" id="E6SKG1"/>
<dbReference type="InterPro" id="IPR009009">
    <property type="entry name" value="RlpA-like_DPBB"/>
</dbReference>
<accession>E6SKG1</accession>
<dbReference type="STRING" id="644966.Tmar_0023"/>
<dbReference type="InterPro" id="IPR036908">
    <property type="entry name" value="RlpA-like_sf"/>
</dbReference>